<keyword evidence="6 10" id="KW-0812">Transmembrane</keyword>
<dbReference type="PANTHER" id="PTHR35091">
    <property type="entry name" value="FLAGELLAR PROTEIN FLIL"/>
    <property type="match status" value="1"/>
</dbReference>
<dbReference type="Proteomes" id="UP000632377">
    <property type="component" value="Unassembled WGS sequence"/>
</dbReference>
<sequence>MAEKKEKKGKEKGKGSLFKISIIVLLVLVVLGLGFTGYLLLTNKNAAAAETTQKTQTTNNLNSMEAINALNQISSSTYSMEEFLVNLADEGGKRYFKVKLTLGYEPTKKKEKEMAAEFDTKKPVLRDAINNILRSKKTTDLTTQKNIDDLKKEILTKINPYFENGRINNIYLTDILIQ</sequence>
<gene>
    <name evidence="11" type="ORF">JK636_19935</name>
</gene>
<evidence type="ECO:0000256" key="8">
    <source>
        <dbReference type="ARBA" id="ARBA00022989"/>
    </source>
</evidence>
<protein>
    <recommendedName>
        <fullName evidence="10">Flagellar protein FliL</fullName>
    </recommendedName>
</protein>
<evidence type="ECO:0000313" key="11">
    <source>
        <dbReference type="EMBL" id="MBL4937985.1"/>
    </source>
</evidence>
<evidence type="ECO:0000256" key="6">
    <source>
        <dbReference type="ARBA" id="ARBA00022692"/>
    </source>
</evidence>
<keyword evidence="11" id="KW-0966">Cell projection</keyword>
<evidence type="ECO:0000256" key="5">
    <source>
        <dbReference type="ARBA" id="ARBA00022500"/>
    </source>
</evidence>
<evidence type="ECO:0000256" key="10">
    <source>
        <dbReference type="RuleBase" id="RU364125"/>
    </source>
</evidence>
<comment type="caution">
    <text evidence="11">The sequence shown here is derived from an EMBL/GenBank/DDBJ whole genome shotgun (WGS) entry which is preliminary data.</text>
</comment>
<dbReference type="InterPro" id="IPR005503">
    <property type="entry name" value="FliL"/>
</dbReference>
<evidence type="ECO:0000256" key="9">
    <source>
        <dbReference type="ARBA" id="ARBA00023136"/>
    </source>
</evidence>
<feature type="transmembrane region" description="Helical" evidence="10">
    <location>
        <begin position="20"/>
        <end position="41"/>
    </location>
</feature>
<keyword evidence="5 10" id="KW-0145">Chemotaxis</keyword>
<evidence type="ECO:0000256" key="4">
    <source>
        <dbReference type="ARBA" id="ARBA00022475"/>
    </source>
</evidence>
<dbReference type="RefSeq" id="WP_202750724.1">
    <property type="nucleotide sequence ID" value="NZ_JAESWC010000018.1"/>
</dbReference>
<keyword evidence="11" id="KW-0282">Flagellum</keyword>
<evidence type="ECO:0000256" key="3">
    <source>
        <dbReference type="ARBA" id="ARBA00008281"/>
    </source>
</evidence>
<name>A0ABS1TF58_9CLOT</name>
<dbReference type="Pfam" id="PF03748">
    <property type="entry name" value="FliL"/>
    <property type="match status" value="1"/>
</dbReference>
<keyword evidence="12" id="KW-1185">Reference proteome</keyword>
<dbReference type="PANTHER" id="PTHR35091:SF2">
    <property type="entry name" value="FLAGELLAR PROTEIN FLIL"/>
    <property type="match status" value="1"/>
</dbReference>
<keyword evidence="9 10" id="KW-0472">Membrane</keyword>
<evidence type="ECO:0000256" key="1">
    <source>
        <dbReference type="ARBA" id="ARBA00002254"/>
    </source>
</evidence>
<keyword evidence="4 10" id="KW-1003">Cell membrane</keyword>
<comment type="subcellular location">
    <subcellularLocation>
        <location evidence="2">Cell membrane</location>
        <topology evidence="2">Single-pass membrane protein</topology>
    </subcellularLocation>
</comment>
<comment type="similarity">
    <text evidence="3 10">Belongs to the FliL family.</text>
</comment>
<keyword evidence="11" id="KW-0969">Cilium</keyword>
<keyword evidence="8 10" id="KW-1133">Transmembrane helix</keyword>
<dbReference type="EMBL" id="JAESWC010000018">
    <property type="protein sequence ID" value="MBL4937985.1"/>
    <property type="molecule type" value="Genomic_DNA"/>
</dbReference>
<comment type="function">
    <text evidence="1 10">Controls the rotational direction of flagella during chemotaxis.</text>
</comment>
<evidence type="ECO:0000256" key="7">
    <source>
        <dbReference type="ARBA" id="ARBA00022779"/>
    </source>
</evidence>
<evidence type="ECO:0000256" key="2">
    <source>
        <dbReference type="ARBA" id="ARBA00004162"/>
    </source>
</evidence>
<keyword evidence="7 10" id="KW-0283">Flagellar rotation</keyword>
<accession>A0ABS1TF58</accession>
<evidence type="ECO:0000313" key="12">
    <source>
        <dbReference type="Proteomes" id="UP000632377"/>
    </source>
</evidence>
<organism evidence="11 12">
    <name type="scientific">Clostridium rhizosphaerae</name>
    <dbReference type="NCBI Taxonomy" id="2803861"/>
    <lineage>
        <taxon>Bacteria</taxon>
        <taxon>Bacillati</taxon>
        <taxon>Bacillota</taxon>
        <taxon>Clostridia</taxon>
        <taxon>Eubacteriales</taxon>
        <taxon>Clostridiaceae</taxon>
        <taxon>Clostridium</taxon>
    </lineage>
</organism>
<reference evidence="11 12" key="1">
    <citation type="submission" date="2021-01" db="EMBL/GenBank/DDBJ databases">
        <title>Genome public.</title>
        <authorList>
            <person name="Liu C."/>
            <person name="Sun Q."/>
        </authorList>
    </citation>
    <scope>NUCLEOTIDE SEQUENCE [LARGE SCALE GENOMIC DNA]</scope>
    <source>
        <strain evidence="11 12">YIM B02515</strain>
    </source>
</reference>
<proteinExistence type="inferred from homology"/>